<dbReference type="InParanoid" id="A0A1E7ESZ7"/>
<evidence type="ECO:0000313" key="3">
    <source>
        <dbReference type="EMBL" id="OEU09140.1"/>
    </source>
</evidence>
<feature type="region of interest" description="Disordered" evidence="1">
    <location>
        <begin position="1"/>
        <end position="20"/>
    </location>
</feature>
<feature type="compositionally biased region" description="Low complexity" evidence="1">
    <location>
        <begin position="220"/>
        <end position="231"/>
    </location>
</feature>
<dbReference type="AlphaFoldDB" id="A0A1E7ESZ7"/>
<gene>
    <name evidence="3" type="ORF">FRACYDRAFT_249054</name>
</gene>
<name>A0A1E7ESZ7_9STRA</name>
<feature type="transmembrane region" description="Helical" evidence="2">
    <location>
        <begin position="109"/>
        <end position="129"/>
    </location>
</feature>
<feature type="transmembrane region" description="Helical" evidence="2">
    <location>
        <begin position="87"/>
        <end position="103"/>
    </location>
</feature>
<organism evidence="3 4">
    <name type="scientific">Fragilariopsis cylindrus CCMP1102</name>
    <dbReference type="NCBI Taxonomy" id="635003"/>
    <lineage>
        <taxon>Eukaryota</taxon>
        <taxon>Sar</taxon>
        <taxon>Stramenopiles</taxon>
        <taxon>Ochrophyta</taxon>
        <taxon>Bacillariophyta</taxon>
        <taxon>Bacillariophyceae</taxon>
        <taxon>Bacillariophycidae</taxon>
        <taxon>Bacillariales</taxon>
        <taxon>Bacillariaceae</taxon>
        <taxon>Fragilariopsis</taxon>
    </lineage>
</organism>
<sequence length="237" mass="26023">MTATIVVDTTTSNGSSSTDGAANVPVTNTSLSKYNFSNLLAYVVNISVTFSIGVNIDLAFSIDICMAVWVLWQFCPSQRNSDGVERAWYYYSIMTIFQAGWTVSFSYDIIWLALISMYGIVITLVMASMSLQKYSKTWKGYLLWQCLISIQTGWIIAAAAKPRQMILDQFTAKQINGVQLGVLAGLCLVSFGISVKALYVLLKQRTDATKKTIKEEEEMGSSASASNLVSSSEEEAV</sequence>
<protein>
    <submittedName>
        <fullName evidence="3">Uncharacterized protein</fullName>
    </submittedName>
</protein>
<dbReference type="KEGG" id="fcy:FRACYDRAFT_249054"/>
<reference evidence="3 4" key="1">
    <citation type="submission" date="2016-09" db="EMBL/GenBank/DDBJ databases">
        <title>Extensive genetic diversity and differential bi-allelic expression allows diatom success in the polar Southern Ocean.</title>
        <authorList>
            <consortium name="DOE Joint Genome Institute"/>
            <person name="Mock T."/>
            <person name="Otillar R.P."/>
            <person name="Strauss J."/>
            <person name="Dupont C."/>
            <person name="Frickenhaus S."/>
            <person name="Maumus F."/>
            <person name="Mcmullan M."/>
            <person name="Sanges R."/>
            <person name="Schmutz J."/>
            <person name="Toseland A."/>
            <person name="Valas R."/>
            <person name="Veluchamy A."/>
            <person name="Ward B.J."/>
            <person name="Allen A."/>
            <person name="Barry K."/>
            <person name="Falciatore A."/>
            <person name="Ferrante M."/>
            <person name="Fortunato A.E."/>
            <person name="Gloeckner G."/>
            <person name="Gruber A."/>
            <person name="Hipkin R."/>
            <person name="Janech M."/>
            <person name="Kroth P."/>
            <person name="Leese F."/>
            <person name="Lindquist E."/>
            <person name="Lyon B.R."/>
            <person name="Martin J."/>
            <person name="Mayer C."/>
            <person name="Parker M."/>
            <person name="Quesneville H."/>
            <person name="Raymond J."/>
            <person name="Uhlig C."/>
            <person name="Valentin K.U."/>
            <person name="Worden A.Z."/>
            <person name="Armbrust E.V."/>
            <person name="Bowler C."/>
            <person name="Green B."/>
            <person name="Moulton V."/>
            <person name="Van Oosterhout C."/>
            <person name="Grigoriev I."/>
        </authorList>
    </citation>
    <scope>NUCLEOTIDE SEQUENCE [LARGE SCALE GENOMIC DNA]</scope>
    <source>
        <strain evidence="3 4">CCMP1102</strain>
    </source>
</reference>
<proteinExistence type="predicted"/>
<accession>A0A1E7ESZ7</accession>
<keyword evidence="2" id="KW-0472">Membrane</keyword>
<evidence type="ECO:0000256" key="1">
    <source>
        <dbReference type="SAM" id="MobiDB-lite"/>
    </source>
</evidence>
<dbReference type="Proteomes" id="UP000095751">
    <property type="component" value="Unassembled WGS sequence"/>
</dbReference>
<dbReference type="OrthoDB" id="5586934at2759"/>
<feature type="transmembrane region" description="Helical" evidence="2">
    <location>
        <begin position="141"/>
        <end position="160"/>
    </location>
</feature>
<evidence type="ECO:0000313" key="4">
    <source>
        <dbReference type="Proteomes" id="UP000095751"/>
    </source>
</evidence>
<feature type="transmembrane region" description="Helical" evidence="2">
    <location>
        <begin position="180"/>
        <end position="202"/>
    </location>
</feature>
<keyword evidence="2" id="KW-0812">Transmembrane</keyword>
<keyword evidence="2" id="KW-1133">Transmembrane helix</keyword>
<evidence type="ECO:0000256" key="2">
    <source>
        <dbReference type="SAM" id="Phobius"/>
    </source>
</evidence>
<dbReference type="EMBL" id="KV784377">
    <property type="protein sequence ID" value="OEU09140.1"/>
    <property type="molecule type" value="Genomic_DNA"/>
</dbReference>
<feature type="region of interest" description="Disordered" evidence="1">
    <location>
        <begin position="213"/>
        <end position="237"/>
    </location>
</feature>
<feature type="compositionally biased region" description="Low complexity" evidence="1">
    <location>
        <begin position="8"/>
        <end position="20"/>
    </location>
</feature>
<keyword evidence="4" id="KW-1185">Reference proteome</keyword>